<gene>
    <name evidence="6" type="ORF">RM573_01590</name>
</gene>
<keyword evidence="4" id="KW-0804">Transcription</keyword>
<dbReference type="PROSITE" id="PS50931">
    <property type="entry name" value="HTH_LYSR"/>
    <property type="match status" value="1"/>
</dbReference>
<dbReference type="CDD" id="cd05466">
    <property type="entry name" value="PBP2_LTTR_substrate"/>
    <property type="match status" value="1"/>
</dbReference>
<comment type="similarity">
    <text evidence="1">Belongs to the LysR transcriptional regulatory family.</text>
</comment>
<feature type="domain" description="HTH lysR-type" evidence="5">
    <location>
        <begin position="15"/>
        <end position="72"/>
    </location>
</feature>
<evidence type="ECO:0000256" key="3">
    <source>
        <dbReference type="ARBA" id="ARBA00023125"/>
    </source>
</evidence>
<evidence type="ECO:0000313" key="7">
    <source>
        <dbReference type="Proteomes" id="UP001266357"/>
    </source>
</evidence>
<dbReference type="InterPro" id="IPR005119">
    <property type="entry name" value="LysR_subst-bd"/>
</dbReference>
<proteinExistence type="inferred from homology"/>
<dbReference type="InterPro" id="IPR036388">
    <property type="entry name" value="WH-like_DNA-bd_sf"/>
</dbReference>
<dbReference type="Pfam" id="PF00126">
    <property type="entry name" value="HTH_1"/>
    <property type="match status" value="1"/>
</dbReference>
<dbReference type="RefSeq" id="WP_311576209.1">
    <property type="nucleotide sequence ID" value="NZ_JAVRIF010000001.1"/>
</dbReference>
<dbReference type="SUPFAM" id="SSF53850">
    <property type="entry name" value="Periplasmic binding protein-like II"/>
    <property type="match status" value="1"/>
</dbReference>
<evidence type="ECO:0000259" key="5">
    <source>
        <dbReference type="PROSITE" id="PS50931"/>
    </source>
</evidence>
<evidence type="ECO:0000256" key="2">
    <source>
        <dbReference type="ARBA" id="ARBA00023015"/>
    </source>
</evidence>
<dbReference type="InterPro" id="IPR036390">
    <property type="entry name" value="WH_DNA-bd_sf"/>
</dbReference>
<accession>A0ABU2ZWF9</accession>
<comment type="caution">
    <text evidence="6">The sequence shown here is derived from an EMBL/GenBank/DDBJ whole genome shotgun (WGS) entry which is preliminary data.</text>
</comment>
<dbReference type="PANTHER" id="PTHR30126:SF98">
    <property type="entry name" value="HTH-TYPE TRANSCRIPTIONAL ACTIVATOR BAUR"/>
    <property type="match status" value="1"/>
</dbReference>
<dbReference type="PANTHER" id="PTHR30126">
    <property type="entry name" value="HTH-TYPE TRANSCRIPTIONAL REGULATOR"/>
    <property type="match status" value="1"/>
</dbReference>
<dbReference type="EMBL" id="JAVRIF010000001">
    <property type="protein sequence ID" value="MDT0602276.1"/>
    <property type="molecule type" value="Genomic_DNA"/>
</dbReference>
<keyword evidence="2" id="KW-0805">Transcription regulation</keyword>
<name>A0ABU2ZWF9_9GAMM</name>
<dbReference type="InterPro" id="IPR000847">
    <property type="entry name" value="LysR_HTH_N"/>
</dbReference>
<dbReference type="Pfam" id="PF03466">
    <property type="entry name" value="LysR_substrate"/>
    <property type="match status" value="1"/>
</dbReference>
<evidence type="ECO:0000313" key="6">
    <source>
        <dbReference type="EMBL" id="MDT0602276.1"/>
    </source>
</evidence>
<reference evidence="6 7" key="1">
    <citation type="submission" date="2023-09" db="EMBL/GenBank/DDBJ databases">
        <authorList>
            <person name="Rey-Velasco X."/>
        </authorList>
    </citation>
    <scope>NUCLEOTIDE SEQUENCE [LARGE SCALE GENOMIC DNA]</scope>
    <source>
        <strain evidence="6 7">W431</strain>
    </source>
</reference>
<evidence type="ECO:0000256" key="4">
    <source>
        <dbReference type="ARBA" id="ARBA00023163"/>
    </source>
</evidence>
<dbReference type="SUPFAM" id="SSF46785">
    <property type="entry name" value="Winged helix' DNA-binding domain"/>
    <property type="match status" value="1"/>
</dbReference>
<organism evidence="6 7">
    <name type="scientific">Thalassotalea castellviae</name>
    <dbReference type="NCBI Taxonomy" id="3075612"/>
    <lineage>
        <taxon>Bacteria</taxon>
        <taxon>Pseudomonadati</taxon>
        <taxon>Pseudomonadota</taxon>
        <taxon>Gammaproteobacteria</taxon>
        <taxon>Alteromonadales</taxon>
        <taxon>Colwelliaceae</taxon>
        <taxon>Thalassotalea</taxon>
    </lineage>
</organism>
<evidence type="ECO:0000256" key="1">
    <source>
        <dbReference type="ARBA" id="ARBA00009437"/>
    </source>
</evidence>
<sequence>MGRKKAALSRQLADIDLRLLNVFKAVVDYGGFSAAELPLNLANSTISNYISDLEKRLDMHLCIRGRAGFNLTEHGVVVYNATTELLAAIDQFRTTINHSHNRLSGYLHIAFAEHMLSVHNSCVTDALKSFTQLAPDVEVKISTMSSDEVTIAVQNKKVDIGITVLSERYHEIETLALFSEEMYVYCAKGHPLYEQNNITTQDLQQYPFVESPRLLRGREPHPDMELWKKMAKAHHQEARATLILTGAYLGILPKHIVMNWGLNQRMKPLFPKLYGYQNTFKAIRRKNIGNALISNAFYQCLTDSLKVQ</sequence>
<keyword evidence="7" id="KW-1185">Reference proteome</keyword>
<keyword evidence="3" id="KW-0238">DNA-binding</keyword>
<dbReference type="Proteomes" id="UP001266357">
    <property type="component" value="Unassembled WGS sequence"/>
</dbReference>
<protein>
    <submittedName>
        <fullName evidence="6">LysR family transcriptional regulator</fullName>
    </submittedName>
</protein>
<dbReference type="Gene3D" id="1.10.10.10">
    <property type="entry name" value="Winged helix-like DNA-binding domain superfamily/Winged helix DNA-binding domain"/>
    <property type="match status" value="1"/>
</dbReference>
<dbReference type="Gene3D" id="3.40.190.290">
    <property type="match status" value="1"/>
</dbReference>